<keyword evidence="2" id="KW-0812">Transmembrane</keyword>
<evidence type="ECO:0000256" key="1">
    <source>
        <dbReference type="SAM" id="MobiDB-lite"/>
    </source>
</evidence>
<sequence length="357" mass="39113">MMQTGSTPMPRTTGALLILAAGLTLVVGLWLAWPGEIIGWVYGKVQANIPAATPPAAGADAKPGSAGGDKEGKDGTEKKQEKVPDAELYARYGQTGDLFGGLNTLLAGIAGAAVLWAGYMQYHTMKKALADSEDERAHRYQQEFESFFFQLLQLSEATTSKLVYTRAGEETRKGSRALDKHAYEIHAAVKAGRLDDPAAVLEALVTHFMIDAYDRRPSLFGPHYRLIVQTFEYVARSTLAREDKCRYADIARGQIGEGAVLMLALYGLTAEGQALHPLIEEFNLLEHLHRRYRHAYKDALSLAYRSTAFGRTPNTAGATPMHSPSRSVKLDIRRRVAQRVADDKYEAQRTTSGLGGN</sequence>
<dbReference type="OrthoDB" id="6422829at2"/>
<keyword evidence="2" id="KW-1133">Transmembrane helix</keyword>
<accession>A0A6I3SU58</accession>
<dbReference type="AlphaFoldDB" id="A0A6I3SU58"/>
<proteinExistence type="predicted"/>
<feature type="compositionally biased region" description="Basic and acidic residues" evidence="1">
    <location>
        <begin position="68"/>
        <end position="82"/>
    </location>
</feature>
<protein>
    <submittedName>
        <fullName evidence="3">Uncharacterized protein</fullName>
    </submittedName>
</protein>
<feature type="compositionally biased region" description="Low complexity" evidence="1">
    <location>
        <begin position="54"/>
        <end position="64"/>
    </location>
</feature>
<name>A0A6I3SU58_9BURK</name>
<evidence type="ECO:0000256" key="2">
    <source>
        <dbReference type="SAM" id="Phobius"/>
    </source>
</evidence>
<dbReference type="Proteomes" id="UP000430634">
    <property type="component" value="Unassembled WGS sequence"/>
</dbReference>
<feature type="region of interest" description="Disordered" evidence="1">
    <location>
        <begin position="54"/>
        <end position="82"/>
    </location>
</feature>
<evidence type="ECO:0000313" key="4">
    <source>
        <dbReference type="Proteomes" id="UP000430634"/>
    </source>
</evidence>
<feature type="transmembrane region" description="Helical" evidence="2">
    <location>
        <begin position="12"/>
        <end position="33"/>
    </location>
</feature>
<evidence type="ECO:0000313" key="3">
    <source>
        <dbReference type="EMBL" id="MTV52569.1"/>
    </source>
</evidence>
<dbReference type="EMBL" id="WNKZ01000014">
    <property type="protein sequence ID" value="MTV52569.1"/>
    <property type="molecule type" value="Genomic_DNA"/>
</dbReference>
<dbReference type="InterPro" id="IPR031709">
    <property type="entry name" value="PutAbiC"/>
</dbReference>
<feature type="transmembrane region" description="Helical" evidence="2">
    <location>
        <begin position="98"/>
        <end position="119"/>
    </location>
</feature>
<dbReference type="Pfam" id="PF16872">
    <property type="entry name" value="putAbiC"/>
    <property type="match status" value="1"/>
</dbReference>
<reference evidence="3 4" key="1">
    <citation type="submission" date="2019-11" db="EMBL/GenBank/DDBJ databases">
        <title>Type strains purchased from KCTC, JCM and DSMZ.</title>
        <authorList>
            <person name="Lu H."/>
        </authorList>
    </citation>
    <scope>NUCLEOTIDE SEQUENCE [LARGE SCALE GENOMIC DNA]</scope>
    <source>
        <strain evidence="3 4">KCTC 52429</strain>
    </source>
</reference>
<gene>
    <name evidence="3" type="ORF">GM672_07445</name>
</gene>
<keyword evidence="2" id="KW-0472">Membrane</keyword>
<organism evidence="3 4">
    <name type="scientific">Pseudoduganella buxea</name>
    <dbReference type="NCBI Taxonomy" id="1949069"/>
    <lineage>
        <taxon>Bacteria</taxon>
        <taxon>Pseudomonadati</taxon>
        <taxon>Pseudomonadota</taxon>
        <taxon>Betaproteobacteria</taxon>
        <taxon>Burkholderiales</taxon>
        <taxon>Oxalobacteraceae</taxon>
        <taxon>Telluria group</taxon>
        <taxon>Pseudoduganella</taxon>
    </lineage>
</organism>
<comment type="caution">
    <text evidence="3">The sequence shown here is derived from an EMBL/GenBank/DDBJ whole genome shotgun (WGS) entry which is preliminary data.</text>
</comment>